<keyword evidence="1" id="KW-0472">Membrane</keyword>
<dbReference type="Proteomes" id="UP000041254">
    <property type="component" value="Unassembled WGS sequence"/>
</dbReference>
<feature type="transmembrane region" description="Helical" evidence="1">
    <location>
        <begin position="270"/>
        <end position="299"/>
    </location>
</feature>
<organism evidence="2 3">
    <name type="scientific">Vitrella brassicaformis (strain CCMP3155)</name>
    <dbReference type="NCBI Taxonomy" id="1169540"/>
    <lineage>
        <taxon>Eukaryota</taxon>
        <taxon>Sar</taxon>
        <taxon>Alveolata</taxon>
        <taxon>Colpodellida</taxon>
        <taxon>Vitrellaceae</taxon>
        <taxon>Vitrella</taxon>
    </lineage>
</organism>
<evidence type="ECO:0000313" key="2">
    <source>
        <dbReference type="EMBL" id="CEL96867.1"/>
    </source>
</evidence>
<gene>
    <name evidence="2" type="ORF">Vbra_12070</name>
</gene>
<evidence type="ECO:0000313" key="3">
    <source>
        <dbReference type="Proteomes" id="UP000041254"/>
    </source>
</evidence>
<dbReference type="VEuPathDB" id="CryptoDB:Vbra_12070"/>
<proteinExistence type="predicted"/>
<feature type="transmembrane region" description="Helical" evidence="1">
    <location>
        <begin position="133"/>
        <end position="155"/>
    </location>
</feature>
<feature type="transmembrane region" description="Helical" evidence="1">
    <location>
        <begin position="108"/>
        <end position="127"/>
    </location>
</feature>
<feature type="transmembrane region" description="Helical" evidence="1">
    <location>
        <begin position="175"/>
        <end position="197"/>
    </location>
</feature>
<dbReference type="PhylomeDB" id="A0A0G4EJZ9"/>
<reference evidence="2 3" key="1">
    <citation type="submission" date="2014-11" db="EMBL/GenBank/DDBJ databases">
        <authorList>
            <person name="Zhu J."/>
            <person name="Qi W."/>
            <person name="Song R."/>
        </authorList>
    </citation>
    <scope>NUCLEOTIDE SEQUENCE [LARGE SCALE GENOMIC DNA]</scope>
</reference>
<dbReference type="AlphaFoldDB" id="A0A0G4EJZ9"/>
<accession>A0A0G4EJZ9</accession>
<evidence type="ECO:0000256" key="1">
    <source>
        <dbReference type="SAM" id="Phobius"/>
    </source>
</evidence>
<sequence length="305" mass="33447">MTLYQARYMTSSENFEIPRELPPFERVWVWGSGFSFSGTPSHVEMAAVPPHTPTAPPLDEEAPDGAAPLVITDQGFTYLVTPLFTADVSSRHVRASLPRNPIRRFDSIDFYVLILTHQLWYFLPVLFAVVRPSAVGCVAVAVVALGLLAACWRPYSRRMAVVAASCGAQFPHSKAAYHVAGHTLFLIGTSAGLFFASCIDAPLAGAYLFLGGYGMLLLALAARCLESYAASGEQKHELDKANGIVGLEAICCAAVPLLCISVLVGHVRIWWIWVGWLAAIFVLWECWLQFFFALVVCLMTRFLSD</sequence>
<keyword evidence="3" id="KW-1185">Reference proteome</keyword>
<keyword evidence="1" id="KW-1133">Transmembrane helix</keyword>
<name>A0A0G4EJZ9_VITBC</name>
<dbReference type="EMBL" id="CDMY01000248">
    <property type="protein sequence ID" value="CEL96867.1"/>
    <property type="molecule type" value="Genomic_DNA"/>
</dbReference>
<protein>
    <submittedName>
        <fullName evidence="2">Uncharacterized protein</fullName>
    </submittedName>
</protein>
<feature type="transmembrane region" description="Helical" evidence="1">
    <location>
        <begin position="203"/>
        <end position="222"/>
    </location>
</feature>
<keyword evidence="1" id="KW-0812">Transmembrane</keyword>
<dbReference type="InParanoid" id="A0A0G4EJZ9"/>
<feature type="transmembrane region" description="Helical" evidence="1">
    <location>
        <begin position="243"/>
        <end position="264"/>
    </location>
</feature>